<dbReference type="OrthoDB" id="2678579at2"/>
<evidence type="ECO:0000259" key="1">
    <source>
        <dbReference type="Pfam" id="PF14355"/>
    </source>
</evidence>
<comment type="caution">
    <text evidence="2">The sequence shown here is derived from an EMBL/GenBank/DDBJ whole genome shotgun (WGS) entry which is preliminary data.</text>
</comment>
<dbReference type="RefSeq" id="WP_037444858.1">
    <property type="nucleotide sequence ID" value="NZ_JPEO01000017.1"/>
</dbReference>
<evidence type="ECO:0000313" key="2">
    <source>
        <dbReference type="EMBL" id="KFZ36512.1"/>
    </source>
</evidence>
<protein>
    <recommendedName>
        <fullName evidence="1">Abortive infection protein-like C-terminal domain-containing protein</fullName>
    </recommendedName>
</protein>
<reference evidence="2 3" key="1">
    <citation type="submission" date="2014-06" db="EMBL/GenBank/DDBJ databases">
        <title>Shewanella sp. YQH10.</title>
        <authorList>
            <person name="Liu Y."/>
            <person name="Zeng R."/>
        </authorList>
    </citation>
    <scope>NUCLEOTIDE SEQUENCE [LARGE SCALE GENOMIC DNA]</scope>
    <source>
        <strain evidence="2 3">YQH10</strain>
    </source>
</reference>
<sequence length="274" mass="29718">MNHQIPNSVIGAVASVIAEHYYSHSKLDTLFMESGAPGDVPEGNCEKKCSNWLKRCNEDPIIDALEVLGAVIQEYMELEPPSSLFDGLISTNVTEGQARINAALAKNQLVYRINGYVTKAGSTPITKTLEDYLRSGDFSSIEKEFERAIEHIESDPHASVTASCSIIEATLKFYIESFDDLAMPNKLNVMPLWGVVQPHLALNADVTLAADQHKLLKGISSIIDGVGAFRSHIGSAHGRGSNPPSIVVAEARLAVNVAHTLVVFIMEVLHAKKA</sequence>
<gene>
    <name evidence="2" type="ORF">HR45_16155</name>
</gene>
<dbReference type="Pfam" id="PF14355">
    <property type="entry name" value="Abi_C"/>
    <property type="match status" value="1"/>
</dbReference>
<dbReference type="STRING" id="1515746.HR45_16155"/>
<dbReference type="eggNOG" id="ENOG502Z95D">
    <property type="taxonomic scope" value="Bacteria"/>
</dbReference>
<accession>A0A094JB90</accession>
<proteinExistence type="predicted"/>
<dbReference type="EMBL" id="JPEO01000017">
    <property type="protein sequence ID" value="KFZ36512.1"/>
    <property type="molecule type" value="Genomic_DNA"/>
</dbReference>
<dbReference type="Proteomes" id="UP000029264">
    <property type="component" value="Unassembled WGS sequence"/>
</dbReference>
<dbReference type="InterPro" id="IPR026001">
    <property type="entry name" value="Abi-like_C"/>
</dbReference>
<dbReference type="AlphaFoldDB" id="A0A094JB90"/>
<name>A0A094JB90_9GAMM</name>
<evidence type="ECO:0000313" key="3">
    <source>
        <dbReference type="Proteomes" id="UP000029264"/>
    </source>
</evidence>
<keyword evidence="3" id="KW-1185">Reference proteome</keyword>
<feature type="domain" description="Abortive infection protein-like C-terminal" evidence="1">
    <location>
        <begin position="192"/>
        <end position="266"/>
    </location>
</feature>
<organism evidence="2 3">
    <name type="scientific">Shewanella mangrovi</name>
    <dbReference type="NCBI Taxonomy" id="1515746"/>
    <lineage>
        <taxon>Bacteria</taxon>
        <taxon>Pseudomonadati</taxon>
        <taxon>Pseudomonadota</taxon>
        <taxon>Gammaproteobacteria</taxon>
        <taxon>Alteromonadales</taxon>
        <taxon>Shewanellaceae</taxon>
        <taxon>Shewanella</taxon>
    </lineage>
</organism>